<evidence type="ECO:0000313" key="1">
    <source>
        <dbReference type="EMBL" id="KAJ0182707.1"/>
    </source>
</evidence>
<proteinExistence type="predicted"/>
<protein>
    <submittedName>
        <fullName evidence="1">Uncharacterized protein</fullName>
    </submittedName>
</protein>
<comment type="caution">
    <text evidence="1">The sequence shown here is derived from an EMBL/GenBank/DDBJ whole genome shotgun (WGS) entry which is preliminary data.</text>
</comment>
<keyword evidence="2" id="KW-1185">Reference proteome</keyword>
<dbReference type="Proteomes" id="UP000824533">
    <property type="component" value="Linkage Group LG03"/>
</dbReference>
<dbReference type="EMBL" id="CM034389">
    <property type="protein sequence ID" value="KAJ0182707.1"/>
    <property type="molecule type" value="Genomic_DNA"/>
</dbReference>
<gene>
    <name evidence="1" type="ORF">K1T71_002076</name>
</gene>
<organism evidence="1 2">
    <name type="scientific">Dendrolimus kikuchii</name>
    <dbReference type="NCBI Taxonomy" id="765133"/>
    <lineage>
        <taxon>Eukaryota</taxon>
        <taxon>Metazoa</taxon>
        <taxon>Ecdysozoa</taxon>
        <taxon>Arthropoda</taxon>
        <taxon>Hexapoda</taxon>
        <taxon>Insecta</taxon>
        <taxon>Pterygota</taxon>
        <taxon>Neoptera</taxon>
        <taxon>Endopterygota</taxon>
        <taxon>Lepidoptera</taxon>
        <taxon>Glossata</taxon>
        <taxon>Ditrysia</taxon>
        <taxon>Bombycoidea</taxon>
        <taxon>Lasiocampidae</taxon>
        <taxon>Dendrolimus</taxon>
    </lineage>
</organism>
<sequence length="87" mass="9240">MIKFLIALLVVSVALVDGVRIFPLPETLGTSGVTEVKPSVQPTYKTSPSKFTAVGNTLKNTSAAFTHVYQPTSGEVPSPSRDLLPPK</sequence>
<evidence type="ECO:0000313" key="2">
    <source>
        <dbReference type="Proteomes" id="UP000824533"/>
    </source>
</evidence>
<name>A0ACC1DH07_9NEOP</name>
<reference evidence="1 2" key="1">
    <citation type="journal article" date="2021" name="Front. Genet.">
        <title>Chromosome-Level Genome Assembly Reveals Significant Gene Expansion in the Toll and IMD Signaling Pathways of Dendrolimus kikuchii.</title>
        <authorList>
            <person name="Zhou J."/>
            <person name="Wu P."/>
            <person name="Xiong Z."/>
            <person name="Liu N."/>
            <person name="Zhao N."/>
            <person name="Ji M."/>
            <person name="Qiu Y."/>
            <person name="Yang B."/>
        </authorList>
    </citation>
    <scope>NUCLEOTIDE SEQUENCE [LARGE SCALE GENOMIC DNA]</scope>
    <source>
        <strain evidence="1">Ann1</strain>
    </source>
</reference>
<accession>A0ACC1DH07</accession>